<dbReference type="AlphaFoldDB" id="A0A2Z2MJA3"/>
<organism evidence="1 2">
    <name type="scientific">Thermococcus barossii</name>
    <dbReference type="NCBI Taxonomy" id="54077"/>
    <lineage>
        <taxon>Archaea</taxon>
        <taxon>Methanobacteriati</taxon>
        <taxon>Methanobacteriota</taxon>
        <taxon>Thermococci</taxon>
        <taxon>Thermococcales</taxon>
        <taxon>Thermococcaceae</taxon>
        <taxon>Thermococcus</taxon>
    </lineage>
</organism>
<keyword evidence="2" id="KW-1185">Reference proteome</keyword>
<dbReference type="Proteomes" id="UP000250272">
    <property type="component" value="Chromosome"/>
</dbReference>
<accession>A0A2Z2MJA3</accession>
<evidence type="ECO:0000313" key="2">
    <source>
        <dbReference type="Proteomes" id="UP000250272"/>
    </source>
</evidence>
<dbReference type="GeneID" id="33326203"/>
<reference evidence="1 2" key="1">
    <citation type="submission" date="2016-04" db="EMBL/GenBank/DDBJ databases">
        <title>Complete genome sequence of Thermococcus barossii type strain SHCK-94.</title>
        <authorList>
            <person name="Oger P.M."/>
        </authorList>
    </citation>
    <scope>NUCLEOTIDE SEQUENCE [LARGE SCALE GENOMIC DNA]</scope>
    <source>
        <strain evidence="1 2">SHCK-94</strain>
    </source>
</reference>
<name>A0A2Z2MJA3_9EURY</name>
<evidence type="ECO:0000313" key="1">
    <source>
        <dbReference type="EMBL" id="ASJ04842.1"/>
    </source>
</evidence>
<protein>
    <submittedName>
        <fullName evidence="1">Uncharacterized protein</fullName>
    </submittedName>
</protein>
<gene>
    <name evidence="1" type="ORF">A3L01_05485</name>
</gene>
<dbReference type="EMBL" id="CP015101">
    <property type="protein sequence ID" value="ASJ04842.1"/>
    <property type="molecule type" value="Genomic_DNA"/>
</dbReference>
<sequence>MQRHIVWLIALLVFGAMMQGASAANYRNQPEIHTYQVSVNGQMITITMKNGMVSIPDTPGMDRKAVFEAVNRYFSSQKEDPISIKAGLVTPSGSWAGSDDDYRFRKAFTLPSGDVYISSYTSITATWFSSQEVSVSGYSSGASWLEPYDYWWSISYTSKSITLGISVKFVGISVSVSAPPGFSIGGDSGTTTITISDSHRDYLGYRYSGVEGLSFFGITRVEGHTHSSFLFYDTQDGEGIQSNAYVFRP</sequence>
<dbReference type="KEGG" id="tbs:A3L01_05485"/>
<dbReference type="OrthoDB" id="100410at2157"/>
<dbReference type="RefSeq" id="WP_088864854.1">
    <property type="nucleotide sequence ID" value="NZ_CP015101.1"/>
</dbReference>
<proteinExistence type="predicted"/>